<keyword evidence="2" id="KW-0004">4Fe-4S</keyword>
<dbReference type="InterPro" id="IPR023404">
    <property type="entry name" value="rSAM_horseshoe"/>
</dbReference>
<dbReference type="SFLD" id="SFLDS00029">
    <property type="entry name" value="Radical_SAM"/>
    <property type="match status" value="1"/>
</dbReference>
<proteinExistence type="predicted"/>
<reference evidence="10 11" key="1">
    <citation type="journal article" date="2016" name="Nat. Commun.">
        <title>Thousands of microbial genomes shed light on interconnected biogeochemical processes in an aquifer system.</title>
        <authorList>
            <person name="Anantharaman K."/>
            <person name="Brown C.T."/>
            <person name="Hug L.A."/>
            <person name="Sharon I."/>
            <person name="Castelle C.J."/>
            <person name="Probst A.J."/>
            <person name="Thomas B.C."/>
            <person name="Singh A."/>
            <person name="Wilkins M.J."/>
            <person name="Karaoz U."/>
            <person name="Brodie E.L."/>
            <person name="Williams K.H."/>
            <person name="Hubbard S.S."/>
            <person name="Banfield J.F."/>
        </authorList>
    </citation>
    <scope>NUCLEOTIDE SEQUENCE [LARGE SCALE GENOMIC DNA]</scope>
</reference>
<organism evidence="10 11">
    <name type="scientific">Candidatus Staskawiczbacteria bacterium RIFCSPLOWO2_01_FULL_33_9</name>
    <dbReference type="NCBI Taxonomy" id="1802211"/>
    <lineage>
        <taxon>Bacteria</taxon>
        <taxon>Candidatus Staskawicziibacteriota</taxon>
    </lineage>
</organism>
<dbReference type="InterPro" id="IPR007197">
    <property type="entry name" value="rSAM"/>
</dbReference>
<keyword evidence="3" id="KW-0808">Transferase</keyword>
<evidence type="ECO:0000313" key="11">
    <source>
        <dbReference type="Proteomes" id="UP000176308"/>
    </source>
</evidence>
<evidence type="ECO:0000256" key="1">
    <source>
        <dbReference type="ARBA" id="ARBA00001966"/>
    </source>
</evidence>
<evidence type="ECO:0000256" key="7">
    <source>
        <dbReference type="ARBA" id="ARBA00023014"/>
    </source>
</evidence>
<dbReference type="GO" id="GO:0046872">
    <property type="term" value="F:metal ion binding"/>
    <property type="evidence" value="ECO:0007669"/>
    <property type="project" value="UniProtKB-KW"/>
</dbReference>
<dbReference type="SFLD" id="SFLDG01082">
    <property type="entry name" value="B12-binding_domain_containing"/>
    <property type="match status" value="1"/>
</dbReference>
<evidence type="ECO:0000259" key="8">
    <source>
        <dbReference type="PROSITE" id="PS51449"/>
    </source>
</evidence>
<evidence type="ECO:0000256" key="4">
    <source>
        <dbReference type="ARBA" id="ARBA00022691"/>
    </source>
</evidence>
<dbReference type="PROSITE" id="PS51449">
    <property type="entry name" value="MTTASE_N"/>
    <property type="match status" value="1"/>
</dbReference>
<keyword evidence="4" id="KW-0949">S-adenosyl-L-methionine</keyword>
<dbReference type="GO" id="GO:0035598">
    <property type="term" value="F:tRNA (N(6)-L-threonylcarbamoyladenosine(37)-C(2))-methylthiotransferase activity"/>
    <property type="evidence" value="ECO:0007669"/>
    <property type="project" value="TreeGrafter"/>
</dbReference>
<dbReference type="SUPFAM" id="SSF102114">
    <property type="entry name" value="Radical SAM enzymes"/>
    <property type="match status" value="1"/>
</dbReference>
<keyword evidence="5" id="KW-0479">Metal-binding</keyword>
<keyword evidence="7" id="KW-0411">Iron-sulfur</keyword>
<dbReference type="CDD" id="cd01335">
    <property type="entry name" value="Radical_SAM"/>
    <property type="match status" value="1"/>
</dbReference>
<dbReference type="InterPro" id="IPR013848">
    <property type="entry name" value="Methylthiotransferase_N"/>
</dbReference>
<dbReference type="InterPro" id="IPR058240">
    <property type="entry name" value="rSAM_sf"/>
</dbReference>
<dbReference type="Proteomes" id="UP000176308">
    <property type="component" value="Unassembled WGS sequence"/>
</dbReference>
<name>A0A1G2I8P2_9BACT</name>
<dbReference type="EMBL" id="MHOX01000011">
    <property type="protein sequence ID" value="OGZ71182.1"/>
    <property type="molecule type" value="Genomic_DNA"/>
</dbReference>
<dbReference type="InterPro" id="IPR020612">
    <property type="entry name" value="Methylthiotransferase_CS"/>
</dbReference>
<dbReference type="PANTHER" id="PTHR11918">
    <property type="entry name" value="RADICAL SAM PROTEINS"/>
    <property type="match status" value="1"/>
</dbReference>
<dbReference type="PROSITE" id="PS01278">
    <property type="entry name" value="MTTASE_RADICAL"/>
    <property type="match status" value="1"/>
</dbReference>
<evidence type="ECO:0000256" key="5">
    <source>
        <dbReference type="ARBA" id="ARBA00022723"/>
    </source>
</evidence>
<dbReference type="Gene3D" id="3.40.50.12160">
    <property type="entry name" value="Methylthiotransferase, N-terminal domain"/>
    <property type="match status" value="1"/>
</dbReference>
<protein>
    <submittedName>
        <fullName evidence="10">Uncharacterized protein</fullName>
    </submittedName>
</protein>
<keyword evidence="6" id="KW-0408">Iron</keyword>
<dbReference type="AlphaFoldDB" id="A0A1G2I8P2"/>
<feature type="domain" description="Radical SAM core" evidence="9">
    <location>
        <begin position="143"/>
        <end position="378"/>
    </location>
</feature>
<evidence type="ECO:0000259" key="9">
    <source>
        <dbReference type="PROSITE" id="PS51918"/>
    </source>
</evidence>
<dbReference type="PROSITE" id="PS51918">
    <property type="entry name" value="RADICAL_SAM"/>
    <property type="match status" value="1"/>
</dbReference>
<evidence type="ECO:0000313" key="10">
    <source>
        <dbReference type="EMBL" id="OGZ71182.1"/>
    </source>
</evidence>
<dbReference type="PANTHER" id="PTHR11918:SF45">
    <property type="entry name" value="THREONYLCARBAMOYLADENOSINE TRNA METHYLTHIOTRANSFERASE"/>
    <property type="match status" value="1"/>
</dbReference>
<dbReference type="SMART" id="SM00729">
    <property type="entry name" value="Elp3"/>
    <property type="match status" value="1"/>
</dbReference>
<dbReference type="Pfam" id="PF04055">
    <property type="entry name" value="Radical_SAM"/>
    <property type="match status" value="1"/>
</dbReference>
<gene>
    <name evidence="10" type="ORF">A2904_01110</name>
</gene>
<feature type="domain" description="MTTase N-terminal" evidence="8">
    <location>
        <begin position="1"/>
        <end position="113"/>
    </location>
</feature>
<dbReference type="Gene3D" id="3.80.30.20">
    <property type="entry name" value="tm_1862 like domain"/>
    <property type="match status" value="1"/>
</dbReference>
<dbReference type="InterPro" id="IPR038135">
    <property type="entry name" value="Methylthiotransferase_N_sf"/>
</dbReference>
<evidence type="ECO:0000256" key="6">
    <source>
        <dbReference type="ARBA" id="ARBA00023004"/>
    </source>
</evidence>
<dbReference type="InterPro" id="IPR006638">
    <property type="entry name" value="Elp3/MiaA/NifB-like_rSAM"/>
</dbReference>
<accession>A0A1G2I8P2</accession>
<comment type="cofactor">
    <cofactor evidence="1">
        <name>[4Fe-4S] cluster</name>
        <dbReference type="ChEBI" id="CHEBI:49883"/>
    </cofactor>
</comment>
<comment type="caution">
    <text evidence="10">The sequence shown here is derived from an EMBL/GenBank/DDBJ whole genome shotgun (WGS) entry which is preliminary data.</text>
</comment>
<sequence length="378" mass="42611">MNVYIDCIGCEQRQLDAQRVIAYLKANRINLVDDPAKSDYTILVTCAVDKTSEDASVAKMESILSRLKPTGRLVIGGCLPSISPERVNRYGVYATFSPRNMDTLDKIFQGQISITEIPDPNKSIFDRNQAGSKAQLSPREEYDQAKFGYKVVIDQGCLLNCTFCKIKDATGRLQSAPLDRILTQFQQAVDKGEPTIMLMGGDTGAYGYDIGTRFHNLLERLLTTLGDYKVFIHDFNVNWLIRDEPGYIRAFNTDSESKHLRGINFPVQSGSDRILKLMKRPHKASDAISSLRKIKQEYSHINVGTHLIVGFPGENEEDFKSTLKLLEVVDFDFLSCFPYSEHETAMSALLPDKVDKDTINARLDEILRLLGNRVKIIR</sequence>
<evidence type="ECO:0000256" key="3">
    <source>
        <dbReference type="ARBA" id="ARBA00022679"/>
    </source>
</evidence>
<evidence type="ECO:0000256" key="2">
    <source>
        <dbReference type="ARBA" id="ARBA00022485"/>
    </source>
</evidence>
<dbReference type="Pfam" id="PF00919">
    <property type="entry name" value="UPF0004"/>
    <property type="match status" value="1"/>
</dbReference>
<dbReference type="GO" id="GO:0051539">
    <property type="term" value="F:4 iron, 4 sulfur cluster binding"/>
    <property type="evidence" value="ECO:0007669"/>
    <property type="project" value="UniProtKB-KW"/>
</dbReference>